<keyword evidence="1" id="KW-0812">Transmembrane</keyword>
<dbReference type="Proteomes" id="UP000467305">
    <property type="component" value="Unassembled WGS sequence"/>
</dbReference>
<reference evidence="2 3" key="1">
    <citation type="submission" date="2019-09" db="EMBL/GenBank/DDBJ databases">
        <authorList>
            <person name="Cao W.R."/>
        </authorList>
    </citation>
    <scope>NUCLEOTIDE SEQUENCE [LARGE SCALE GENOMIC DNA]</scope>
    <source>
        <strain evidence="3">a4</strain>
    </source>
</reference>
<name>A0A7J5AT27_9FLAO</name>
<dbReference type="OrthoDB" id="662215at2"/>
<dbReference type="RefSeq" id="WP_150898425.1">
    <property type="nucleotide sequence ID" value="NZ_WAAU01000003.1"/>
</dbReference>
<evidence type="ECO:0008006" key="4">
    <source>
        <dbReference type="Google" id="ProtNLM"/>
    </source>
</evidence>
<sequence>MKCNDIENKLIDYIEKNLTKEESLIVEKHIESCITCQKEVKEMKLFLDVIDNDIEETPSNNLKLNFETFLNKEKEQTKVIPMQPKTNWKSYIRVAASILIVVSAFLIGKYQSSINPNKLTFADKQKIEKENQILALLENQSASKRILAVTNAEKFSKNDTKIIDALINKLFNDENVNVRLAAAEVLSKFSSLEKVKAALIKSLETEKVPSMQIELIQILGNIQEKRALEPMKELLEKEETPNYVKQEIQYNIPNLL</sequence>
<keyword evidence="1" id="KW-1133">Transmembrane helix</keyword>
<dbReference type="Pfam" id="PF13646">
    <property type="entry name" value="HEAT_2"/>
    <property type="match status" value="1"/>
</dbReference>
<gene>
    <name evidence="2" type="ORF">F7018_02670</name>
</gene>
<dbReference type="InterPro" id="IPR004155">
    <property type="entry name" value="PBS_lyase_HEAT"/>
</dbReference>
<proteinExistence type="predicted"/>
<organism evidence="2 3">
    <name type="scientific">Tenacibaculum aiptasiae</name>
    <dbReference type="NCBI Taxonomy" id="426481"/>
    <lineage>
        <taxon>Bacteria</taxon>
        <taxon>Pseudomonadati</taxon>
        <taxon>Bacteroidota</taxon>
        <taxon>Flavobacteriia</taxon>
        <taxon>Flavobacteriales</taxon>
        <taxon>Flavobacteriaceae</taxon>
        <taxon>Tenacibaculum</taxon>
    </lineage>
</organism>
<evidence type="ECO:0000313" key="3">
    <source>
        <dbReference type="Proteomes" id="UP000467305"/>
    </source>
</evidence>
<protein>
    <recommendedName>
        <fullName evidence="4">HEAT repeat domain-containing protein</fullName>
    </recommendedName>
</protein>
<dbReference type="EMBL" id="WAAU01000003">
    <property type="protein sequence ID" value="KAB1160796.1"/>
    <property type="molecule type" value="Genomic_DNA"/>
</dbReference>
<dbReference type="InterPro" id="IPR016024">
    <property type="entry name" value="ARM-type_fold"/>
</dbReference>
<keyword evidence="3" id="KW-1185">Reference proteome</keyword>
<dbReference type="AlphaFoldDB" id="A0A7J5AT27"/>
<evidence type="ECO:0000313" key="2">
    <source>
        <dbReference type="EMBL" id="KAB1160796.1"/>
    </source>
</evidence>
<keyword evidence="1" id="KW-0472">Membrane</keyword>
<feature type="transmembrane region" description="Helical" evidence="1">
    <location>
        <begin position="91"/>
        <end position="110"/>
    </location>
</feature>
<dbReference type="SMART" id="SM00567">
    <property type="entry name" value="EZ_HEAT"/>
    <property type="match status" value="2"/>
</dbReference>
<dbReference type="Gene3D" id="1.25.10.10">
    <property type="entry name" value="Leucine-rich Repeat Variant"/>
    <property type="match status" value="1"/>
</dbReference>
<comment type="caution">
    <text evidence="2">The sequence shown here is derived from an EMBL/GenBank/DDBJ whole genome shotgun (WGS) entry which is preliminary data.</text>
</comment>
<evidence type="ECO:0000256" key="1">
    <source>
        <dbReference type="SAM" id="Phobius"/>
    </source>
</evidence>
<dbReference type="InterPro" id="IPR011989">
    <property type="entry name" value="ARM-like"/>
</dbReference>
<dbReference type="SUPFAM" id="SSF48371">
    <property type="entry name" value="ARM repeat"/>
    <property type="match status" value="1"/>
</dbReference>
<accession>A0A7J5AT27</accession>